<evidence type="ECO:0000259" key="1">
    <source>
        <dbReference type="Pfam" id="PF24839"/>
    </source>
</evidence>
<organism evidence="2 3">
    <name type="scientific">Candidatus Woesebacteria bacterium GW2011_GWE1_45_18</name>
    <dbReference type="NCBI Taxonomy" id="1618598"/>
    <lineage>
        <taxon>Bacteria</taxon>
        <taxon>Candidatus Woeseibacteriota</taxon>
    </lineage>
</organism>
<dbReference type="InterPro" id="IPR056135">
    <property type="entry name" value="DUF7718"/>
</dbReference>
<evidence type="ECO:0000313" key="3">
    <source>
        <dbReference type="Proteomes" id="UP000034086"/>
    </source>
</evidence>
<protein>
    <recommendedName>
        <fullName evidence="1">DUF7718 domain-containing protein</fullName>
    </recommendedName>
</protein>
<reference evidence="2 3" key="1">
    <citation type="journal article" date="2015" name="Nature">
        <title>rRNA introns, odd ribosomes, and small enigmatic genomes across a large radiation of phyla.</title>
        <authorList>
            <person name="Brown C.T."/>
            <person name="Hug L.A."/>
            <person name="Thomas B.C."/>
            <person name="Sharon I."/>
            <person name="Castelle C.J."/>
            <person name="Singh A."/>
            <person name="Wilkins M.J."/>
            <person name="Williams K.H."/>
            <person name="Banfield J.F."/>
        </authorList>
    </citation>
    <scope>NUCLEOTIDE SEQUENCE [LARGE SCALE GENOMIC DNA]</scope>
</reference>
<feature type="domain" description="DUF7718" evidence="1">
    <location>
        <begin position="18"/>
        <end position="123"/>
    </location>
</feature>
<accession>A0A0G1M6H1</accession>
<dbReference type="Pfam" id="PF24839">
    <property type="entry name" value="DUF7718"/>
    <property type="match status" value="1"/>
</dbReference>
<proteinExistence type="predicted"/>
<name>A0A0G1M6H1_9BACT</name>
<dbReference type="Proteomes" id="UP000034086">
    <property type="component" value="Unassembled WGS sequence"/>
</dbReference>
<gene>
    <name evidence="2" type="ORF">UX03_C0013G0045</name>
</gene>
<evidence type="ECO:0000313" key="2">
    <source>
        <dbReference type="EMBL" id="KKU03687.1"/>
    </source>
</evidence>
<sequence>MVKKYKRKKKERANKTKTHYHLLTETDRITYSYELGGDNSISKIVNVSYEVEIENKWTTIIRFDSEHGKMHCHMRVSLQDPEEVVVPSGWIIKKGRPKDWLTWAMKHLRKKFLNYRVGFFKRSKIKQLY</sequence>
<comment type="caution">
    <text evidence="2">The sequence shown here is derived from an EMBL/GenBank/DDBJ whole genome shotgun (WGS) entry which is preliminary data.</text>
</comment>
<dbReference type="EMBL" id="LCKQ01000013">
    <property type="protein sequence ID" value="KKU03687.1"/>
    <property type="molecule type" value="Genomic_DNA"/>
</dbReference>
<dbReference type="AlphaFoldDB" id="A0A0G1M6H1"/>